<dbReference type="Proteomes" id="UP001595979">
    <property type="component" value="Unassembled WGS sequence"/>
</dbReference>
<dbReference type="InterPro" id="IPR052044">
    <property type="entry name" value="PKS_Associated_Protein"/>
</dbReference>
<dbReference type="InterPro" id="IPR011051">
    <property type="entry name" value="RmlC_Cupin_sf"/>
</dbReference>
<dbReference type="InterPro" id="IPR013096">
    <property type="entry name" value="Cupin_2"/>
</dbReference>
<dbReference type="Gene3D" id="2.60.120.10">
    <property type="entry name" value="Jelly Rolls"/>
    <property type="match status" value="1"/>
</dbReference>
<dbReference type="PANTHER" id="PTHR36114:SF1">
    <property type="entry name" value="16.7 KDA PROTEIN IN WHIE LOCUS"/>
    <property type="match status" value="1"/>
</dbReference>
<reference evidence="4" key="1">
    <citation type="journal article" date="2019" name="Int. J. Syst. Evol. Microbiol.">
        <title>The Global Catalogue of Microorganisms (GCM) 10K type strain sequencing project: providing services to taxonomists for standard genome sequencing and annotation.</title>
        <authorList>
            <consortium name="The Broad Institute Genomics Platform"/>
            <consortium name="The Broad Institute Genome Sequencing Center for Infectious Disease"/>
            <person name="Wu L."/>
            <person name="Ma J."/>
        </authorList>
    </citation>
    <scope>NUCLEOTIDE SEQUENCE [LARGE SCALE GENOMIC DNA]</scope>
    <source>
        <strain evidence="4">CGMCC 1.15053</strain>
    </source>
</reference>
<evidence type="ECO:0000313" key="3">
    <source>
        <dbReference type="EMBL" id="MFC5847760.1"/>
    </source>
</evidence>
<keyword evidence="4" id="KW-1185">Reference proteome</keyword>
<dbReference type="EMBL" id="JBHSOH010000005">
    <property type="protein sequence ID" value="MFC5847760.1"/>
    <property type="molecule type" value="Genomic_DNA"/>
</dbReference>
<name>A0ABW1DGQ2_9DEIO</name>
<evidence type="ECO:0000256" key="1">
    <source>
        <dbReference type="SAM" id="MobiDB-lite"/>
    </source>
</evidence>
<dbReference type="CDD" id="cd02226">
    <property type="entry name" value="cupin_YdbB-like"/>
    <property type="match status" value="1"/>
</dbReference>
<comment type="caution">
    <text evidence="3">The sequence shown here is derived from an EMBL/GenBank/DDBJ whole genome shotgun (WGS) entry which is preliminary data.</text>
</comment>
<organism evidence="3 4">
    <name type="scientific">Deinococcus petrolearius</name>
    <dbReference type="NCBI Taxonomy" id="1751295"/>
    <lineage>
        <taxon>Bacteria</taxon>
        <taxon>Thermotogati</taxon>
        <taxon>Deinococcota</taxon>
        <taxon>Deinococci</taxon>
        <taxon>Deinococcales</taxon>
        <taxon>Deinococcaceae</taxon>
        <taxon>Deinococcus</taxon>
    </lineage>
</organism>
<dbReference type="SUPFAM" id="SSF51182">
    <property type="entry name" value="RmlC-like cupins"/>
    <property type="match status" value="1"/>
</dbReference>
<evidence type="ECO:0000313" key="4">
    <source>
        <dbReference type="Proteomes" id="UP001595979"/>
    </source>
</evidence>
<evidence type="ECO:0000259" key="2">
    <source>
        <dbReference type="Pfam" id="PF07883"/>
    </source>
</evidence>
<dbReference type="PANTHER" id="PTHR36114">
    <property type="entry name" value="16.7 KDA PROTEIN IN WHIE LOCUS"/>
    <property type="match status" value="1"/>
</dbReference>
<dbReference type="InterPro" id="IPR014710">
    <property type="entry name" value="RmlC-like_jellyroll"/>
</dbReference>
<accession>A0ABW1DGQ2</accession>
<dbReference type="Pfam" id="PF07883">
    <property type="entry name" value="Cupin_2"/>
    <property type="match status" value="1"/>
</dbReference>
<sequence>MTVPEPLDLAAAFAGFTEPYAPRVAAELNGQMVKLVLIRGRFVMHAHPNEDELFFVQRGELLMHFEDGPTRTVRAGELLVVPRGVRHCPDAHEDCWVLLFEPATTTNTGDAGGERTRAAVPLGDAAPLGEGA</sequence>
<dbReference type="RefSeq" id="WP_380047174.1">
    <property type="nucleotide sequence ID" value="NZ_JBHSOH010000005.1"/>
</dbReference>
<proteinExistence type="predicted"/>
<feature type="region of interest" description="Disordered" evidence="1">
    <location>
        <begin position="107"/>
        <end position="132"/>
    </location>
</feature>
<feature type="domain" description="Cupin type-2" evidence="2">
    <location>
        <begin position="42"/>
        <end position="93"/>
    </location>
</feature>
<protein>
    <submittedName>
        <fullName evidence="3">Cupin domain-containing protein</fullName>
    </submittedName>
</protein>
<gene>
    <name evidence="3" type="ORF">ACFPQ6_05505</name>
</gene>